<evidence type="ECO:0000256" key="1">
    <source>
        <dbReference type="SAM" id="MobiDB-lite"/>
    </source>
</evidence>
<dbReference type="AlphaFoldDB" id="A0A6L2LGI8"/>
<name>A0A6L2LGI8_TANCI</name>
<keyword evidence="2" id="KW-0548">Nucleotidyltransferase</keyword>
<reference evidence="2" key="1">
    <citation type="journal article" date="2019" name="Sci. Rep.">
        <title>Draft genome of Tanacetum cinerariifolium, the natural source of mosquito coil.</title>
        <authorList>
            <person name="Yamashiro T."/>
            <person name="Shiraishi A."/>
            <person name="Satake H."/>
            <person name="Nakayama K."/>
        </authorList>
    </citation>
    <scope>NUCLEOTIDE SEQUENCE</scope>
</reference>
<dbReference type="PANTHER" id="PTHR33240">
    <property type="entry name" value="OS08G0508500 PROTEIN"/>
    <property type="match status" value="1"/>
</dbReference>
<dbReference type="PANTHER" id="PTHR33240:SF15">
    <property type="entry name" value="GAG-PRO-LIKE PROTEIN"/>
    <property type="match status" value="1"/>
</dbReference>
<feature type="region of interest" description="Disordered" evidence="1">
    <location>
        <begin position="61"/>
        <end position="98"/>
    </location>
</feature>
<keyword evidence="2" id="KW-0695">RNA-directed DNA polymerase</keyword>
<sequence length="571" mass="64988">MGVPERSQNTDEEIVESLVLGQPQDEANAFVVNLLGTERTPAHSDQGYSLRGTPEIMLGQRLPVSSDPLRGDLSKLIPKPRVREPTHPPGSSSKELRQQFTTRFSTRKACFKDPMEITKVIRRANETLVAFKERWIIETVFIMGVSEVMWISSFMDAHKCPELAKRYSDKVPKMMDKMMTRLDDFVRSEEAFASTELPKREASGTSERLVVPIRRREDRFHTGAYRSDRRRNEGKNTFNPRDGLAPYRVQTLYQAPRDQRFHRPKFNLGSLTKLPKEILASEPQLNLQPPRPMQLEMALESGKLNHLIKDVRLRGKRKSTERDESWMKAAIMFPPLLMEDASDEPLFIEAVMEGYLVRRVYVNLGVSVEVMFEHCFENISPAIKSRLRETQMDLVGFARGVVKPLGKIELEVVFGDGGLFRMVMINFIVVRAPSPYNIIFGRTGLKSLHAVSSTIHSMGKFPTPRGVATLVTQSAIISECQRLERKQMVEQEVNKKINQEKEVPIRVDLTEQTLVSGSTDNNRGSLSEQCKNQLRALIKGSMDEVEEWVSAGIVGEIPHVDIKPDSREEKR</sequence>
<organism evidence="2">
    <name type="scientific">Tanacetum cinerariifolium</name>
    <name type="common">Dalmatian daisy</name>
    <name type="synonym">Chrysanthemum cinerariifolium</name>
    <dbReference type="NCBI Taxonomy" id="118510"/>
    <lineage>
        <taxon>Eukaryota</taxon>
        <taxon>Viridiplantae</taxon>
        <taxon>Streptophyta</taxon>
        <taxon>Embryophyta</taxon>
        <taxon>Tracheophyta</taxon>
        <taxon>Spermatophyta</taxon>
        <taxon>Magnoliopsida</taxon>
        <taxon>eudicotyledons</taxon>
        <taxon>Gunneridae</taxon>
        <taxon>Pentapetalae</taxon>
        <taxon>asterids</taxon>
        <taxon>campanulids</taxon>
        <taxon>Asterales</taxon>
        <taxon>Asteraceae</taxon>
        <taxon>Asteroideae</taxon>
        <taxon>Anthemideae</taxon>
        <taxon>Anthemidinae</taxon>
        <taxon>Tanacetum</taxon>
    </lineage>
</organism>
<dbReference type="GO" id="GO:0003964">
    <property type="term" value="F:RNA-directed DNA polymerase activity"/>
    <property type="evidence" value="ECO:0007669"/>
    <property type="project" value="UniProtKB-KW"/>
</dbReference>
<comment type="caution">
    <text evidence="2">The sequence shown here is derived from an EMBL/GenBank/DDBJ whole genome shotgun (WGS) entry which is preliminary data.</text>
</comment>
<gene>
    <name evidence="2" type="ORF">Tci_032055</name>
</gene>
<feature type="region of interest" description="Disordered" evidence="1">
    <location>
        <begin position="221"/>
        <end position="241"/>
    </location>
</feature>
<feature type="compositionally biased region" description="Polar residues" evidence="1">
    <location>
        <begin position="89"/>
        <end position="98"/>
    </location>
</feature>
<keyword evidence="2" id="KW-0808">Transferase</keyword>
<accession>A0A6L2LGI8</accession>
<protein>
    <submittedName>
        <fullName evidence="2">Reverse transcriptase domain-containing protein</fullName>
    </submittedName>
</protein>
<proteinExistence type="predicted"/>
<feature type="compositionally biased region" description="Basic and acidic residues" evidence="1">
    <location>
        <begin position="221"/>
        <end position="234"/>
    </location>
</feature>
<evidence type="ECO:0000313" key="2">
    <source>
        <dbReference type="EMBL" id="GEU60077.1"/>
    </source>
</evidence>
<dbReference type="EMBL" id="BKCJ010004278">
    <property type="protein sequence ID" value="GEU60077.1"/>
    <property type="molecule type" value="Genomic_DNA"/>
</dbReference>